<dbReference type="EMBL" id="LASV01000300">
    <property type="protein sequence ID" value="KKA19983.1"/>
    <property type="molecule type" value="Genomic_DNA"/>
</dbReference>
<feature type="region of interest" description="Disordered" evidence="1">
    <location>
        <begin position="53"/>
        <end position="88"/>
    </location>
</feature>
<dbReference type="GO" id="GO:0005739">
    <property type="term" value="C:mitochondrion"/>
    <property type="evidence" value="ECO:0007669"/>
    <property type="project" value="TreeGrafter"/>
</dbReference>
<evidence type="ECO:0000259" key="2">
    <source>
        <dbReference type="Pfam" id="PF06916"/>
    </source>
</evidence>
<name>A0A0F4YQS4_RASE3</name>
<dbReference type="GO" id="GO:0016740">
    <property type="term" value="F:transferase activity"/>
    <property type="evidence" value="ECO:0007669"/>
    <property type="project" value="UniProtKB-KW"/>
</dbReference>
<dbReference type="Proteomes" id="UP000053958">
    <property type="component" value="Unassembled WGS sequence"/>
</dbReference>
<dbReference type="InterPro" id="IPR045866">
    <property type="entry name" value="FAM210A/B-like"/>
</dbReference>
<organism evidence="3 4">
    <name type="scientific">Rasamsonia emersonii (strain ATCC 16479 / CBS 393.64 / IMI 116815)</name>
    <dbReference type="NCBI Taxonomy" id="1408163"/>
    <lineage>
        <taxon>Eukaryota</taxon>
        <taxon>Fungi</taxon>
        <taxon>Dikarya</taxon>
        <taxon>Ascomycota</taxon>
        <taxon>Pezizomycotina</taxon>
        <taxon>Eurotiomycetes</taxon>
        <taxon>Eurotiomycetidae</taxon>
        <taxon>Eurotiales</taxon>
        <taxon>Trichocomaceae</taxon>
        <taxon>Rasamsonia</taxon>
    </lineage>
</organism>
<gene>
    <name evidence="3" type="ORF">T310_6017</name>
</gene>
<evidence type="ECO:0000313" key="3">
    <source>
        <dbReference type="EMBL" id="KKA19983.1"/>
    </source>
</evidence>
<dbReference type="GeneID" id="25318337"/>
<proteinExistence type="predicted"/>
<sequence>MSPRPALIPRLLQQQVESSRHVGRSVWRPLLPLPWEQPTARFSSFARTARLRTRPGAVTPSKRDPFVRQQSPPKRFYSSQAPSQKPSLSQRLKTLSREYGWSALGVYLLLSAVDFPFCFLAVRLFGVERIGYYEHVVVEGVKDLLRSIWPIPSRKGPSGAEEEGDSPIKKDEAIKPGNSHGVLEAEKNNSGEGASILTQLALAYAIHKSFIFIRVPLTAAVTPKVVKTLRRWGWDIGKRTPKSS</sequence>
<feature type="region of interest" description="Disordered" evidence="1">
    <location>
        <begin position="155"/>
        <end position="176"/>
    </location>
</feature>
<dbReference type="InterPro" id="IPR009688">
    <property type="entry name" value="FAM210A/B-like_dom"/>
</dbReference>
<accession>A0A0F4YQS4</accession>
<dbReference type="Pfam" id="PF06916">
    <property type="entry name" value="FAM210A-B_dom"/>
    <property type="match status" value="1"/>
</dbReference>
<feature type="domain" description="DUF1279" evidence="2">
    <location>
        <begin position="90"/>
        <end position="223"/>
    </location>
</feature>
<evidence type="ECO:0000256" key="1">
    <source>
        <dbReference type="SAM" id="MobiDB-lite"/>
    </source>
</evidence>
<keyword evidence="3" id="KW-0808">Transferase</keyword>
<dbReference type="PANTHER" id="PTHR21377:SF0">
    <property type="entry name" value="PROTEIN FAM210B, MITOCHONDRIAL"/>
    <property type="match status" value="1"/>
</dbReference>
<protein>
    <submittedName>
        <fullName evidence="3">Peptide alpha-N-acetyltransferase Nat2</fullName>
    </submittedName>
</protein>
<dbReference type="OrthoDB" id="426386at2759"/>
<dbReference type="AlphaFoldDB" id="A0A0F4YQS4"/>
<dbReference type="STRING" id="1408163.A0A0F4YQS4"/>
<keyword evidence="4" id="KW-1185">Reference proteome</keyword>
<reference evidence="3 4" key="1">
    <citation type="submission" date="2015-04" db="EMBL/GenBank/DDBJ databases">
        <authorList>
            <person name="Heijne W.H."/>
            <person name="Fedorova N.D."/>
            <person name="Nierman W.C."/>
            <person name="Vollebregt A.W."/>
            <person name="Zhao Z."/>
            <person name="Wu L."/>
            <person name="Kumar M."/>
            <person name="Stam H."/>
            <person name="van den Berg M.A."/>
            <person name="Pel H.J."/>
        </authorList>
    </citation>
    <scope>NUCLEOTIDE SEQUENCE [LARGE SCALE GENOMIC DNA]</scope>
    <source>
        <strain evidence="3 4">CBS 393.64</strain>
    </source>
</reference>
<comment type="caution">
    <text evidence="3">The sequence shown here is derived from an EMBL/GenBank/DDBJ whole genome shotgun (WGS) entry which is preliminary data.</text>
</comment>
<feature type="compositionally biased region" description="Polar residues" evidence="1">
    <location>
        <begin position="68"/>
        <end position="88"/>
    </location>
</feature>
<dbReference type="PANTHER" id="PTHR21377">
    <property type="entry name" value="PROTEIN FAM210B, MITOCHONDRIAL"/>
    <property type="match status" value="1"/>
</dbReference>
<evidence type="ECO:0000313" key="4">
    <source>
        <dbReference type="Proteomes" id="UP000053958"/>
    </source>
</evidence>
<dbReference type="RefSeq" id="XP_013326595.1">
    <property type="nucleotide sequence ID" value="XM_013471141.1"/>
</dbReference>